<proteinExistence type="predicted"/>
<comment type="caution">
    <text evidence="1">The sequence shown here is derived from an EMBL/GenBank/DDBJ whole genome shotgun (WGS) entry which is preliminary data.</text>
</comment>
<organism evidence="1 2">
    <name type="scientific">Actinomadura barringtoniae</name>
    <dbReference type="NCBI Taxonomy" id="1427535"/>
    <lineage>
        <taxon>Bacteria</taxon>
        <taxon>Bacillati</taxon>
        <taxon>Actinomycetota</taxon>
        <taxon>Actinomycetes</taxon>
        <taxon>Streptosporangiales</taxon>
        <taxon>Thermomonosporaceae</taxon>
        <taxon>Actinomadura</taxon>
    </lineage>
</organism>
<evidence type="ECO:0000313" key="2">
    <source>
        <dbReference type="Proteomes" id="UP000669179"/>
    </source>
</evidence>
<reference evidence="1" key="1">
    <citation type="submission" date="2021-03" db="EMBL/GenBank/DDBJ databases">
        <authorList>
            <person name="Kanchanasin P."/>
            <person name="Saeng-In P."/>
            <person name="Phongsopitanun W."/>
            <person name="Yuki M."/>
            <person name="Kudo T."/>
            <person name="Ohkuma M."/>
            <person name="Tanasupawat S."/>
        </authorList>
    </citation>
    <scope>NUCLEOTIDE SEQUENCE</scope>
    <source>
        <strain evidence="1">GKU 128</strain>
    </source>
</reference>
<protein>
    <recommendedName>
        <fullName evidence="3">ImmA/IrrE family metallo-endopeptidase</fullName>
    </recommendedName>
</protein>
<dbReference type="RefSeq" id="WP_208261964.1">
    <property type="nucleotide sequence ID" value="NZ_JAGEOJ010000023.1"/>
</dbReference>
<dbReference type="Proteomes" id="UP000669179">
    <property type="component" value="Unassembled WGS sequence"/>
</dbReference>
<dbReference type="AlphaFoldDB" id="A0A939TF20"/>
<name>A0A939TF20_9ACTN</name>
<accession>A0A939TF20</accession>
<evidence type="ECO:0000313" key="1">
    <source>
        <dbReference type="EMBL" id="MBO2453925.1"/>
    </source>
</evidence>
<sequence>MNGLSRRARETLCDEVVQRFGLPPSATHREACRRTGEVMSEILGAQVEVRFASLRNVPFSGATVRHADGTYVVYCAKSRSWYHRLGILLHELAHVLLDHPPVASADSSAVRLFTPHLPGKMARIIAGRTVHAEAQEREAEELADRLLERLTERPEEREDAALLDATPRVMRIAQGLARHPAGGKDRPRR</sequence>
<gene>
    <name evidence="1" type="ORF">J4573_43030</name>
</gene>
<keyword evidence="2" id="KW-1185">Reference proteome</keyword>
<dbReference type="EMBL" id="JAGEOJ010000023">
    <property type="protein sequence ID" value="MBO2453925.1"/>
    <property type="molecule type" value="Genomic_DNA"/>
</dbReference>
<evidence type="ECO:0008006" key="3">
    <source>
        <dbReference type="Google" id="ProtNLM"/>
    </source>
</evidence>